<dbReference type="SUPFAM" id="SSF143865">
    <property type="entry name" value="CorA soluble domain-like"/>
    <property type="match status" value="1"/>
</dbReference>
<dbReference type="Gene3D" id="3.30.460.20">
    <property type="entry name" value="CorA soluble domain-like"/>
    <property type="match status" value="1"/>
</dbReference>
<dbReference type="RefSeq" id="WP_012875112.1">
    <property type="nucleotide sequence ID" value="NC_013525.1"/>
</dbReference>
<sequence length="344" mass="40461">MSNIRRTDRIRSFAGPLRNIAKRGETASPPIGFDLREKRREIKYKGLRWIDIHRPTLEDITYLEQEFGFHPLALDDVMSKIQRPKLDDYTTYIFLVLHFPIYDPSERVAVPSEVDFFMGKDYVVSVHDGQLKPLLSMWARAEEDEESREHYMSQGAEMLLYHIIDRLTNYLFPMMTRIDQKLDLLDERIFRGDPRRAVRDLADYRHDIISIRRIIRPDMLVISQLENGRAAVLAESMQPYWGDVLDHFQKVWDMLGEFRELVETFDDTFNTLYSYRTNETLRILTIISVLLLPLTLISGIWGMNIPLPFQPEFGDNPYSFLAIIVLMLITVLALILAFRRKGLW</sequence>
<evidence type="ECO:0000313" key="9">
    <source>
        <dbReference type="EMBL" id="ACZ42077.1"/>
    </source>
</evidence>
<dbReference type="KEGG" id="ttr:Tter_1169"/>
<dbReference type="GO" id="GO:0015095">
    <property type="term" value="F:magnesium ion transmembrane transporter activity"/>
    <property type="evidence" value="ECO:0007669"/>
    <property type="project" value="TreeGrafter"/>
</dbReference>
<dbReference type="eggNOG" id="COG0598">
    <property type="taxonomic scope" value="Bacteria"/>
</dbReference>
<dbReference type="InterPro" id="IPR002523">
    <property type="entry name" value="MgTranspt_CorA/ZnTranspt_ZntB"/>
</dbReference>
<keyword evidence="10" id="KW-1185">Reference proteome</keyword>
<dbReference type="Pfam" id="PF01544">
    <property type="entry name" value="CorA"/>
    <property type="match status" value="1"/>
</dbReference>
<dbReference type="HOGENOM" id="CLU_007127_0_0_0"/>
<evidence type="ECO:0000256" key="5">
    <source>
        <dbReference type="ARBA" id="ARBA00022692"/>
    </source>
</evidence>
<dbReference type="Gene3D" id="1.20.58.340">
    <property type="entry name" value="Magnesium transport protein CorA, transmembrane region"/>
    <property type="match status" value="2"/>
</dbReference>
<organism evidence="9 10">
    <name type="scientific">Thermobaculum terrenum (strain ATCC BAA-798 / CCMEE 7001 / YNP1)</name>
    <dbReference type="NCBI Taxonomy" id="525904"/>
    <lineage>
        <taxon>Bacteria</taxon>
        <taxon>Bacillati</taxon>
        <taxon>Chloroflexota</taxon>
        <taxon>Chloroflexia</taxon>
        <taxon>Candidatus Thermobaculales</taxon>
        <taxon>Candidatus Thermobaculaceae</taxon>
        <taxon>Thermobaculum</taxon>
    </lineage>
</organism>
<evidence type="ECO:0000256" key="4">
    <source>
        <dbReference type="ARBA" id="ARBA00022475"/>
    </source>
</evidence>
<dbReference type="InterPro" id="IPR045863">
    <property type="entry name" value="CorA_TM1_TM2"/>
</dbReference>
<dbReference type="EMBL" id="CP001825">
    <property type="protein sequence ID" value="ACZ42077.1"/>
    <property type="molecule type" value="Genomic_DNA"/>
</dbReference>
<keyword evidence="3" id="KW-0813">Transport</keyword>
<dbReference type="STRING" id="525904.Tter_1169"/>
<evidence type="ECO:0000256" key="3">
    <source>
        <dbReference type="ARBA" id="ARBA00022448"/>
    </source>
</evidence>
<name>D1CBB2_THET1</name>
<dbReference type="AlphaFoldDB" id="D1CBB2"/>
<comment type="subcellular location">
    <subcellularLocation>
        <location evidence="1">Cell membrane</location>
        <topology evidence="1">Multi-pass membrane protein</topology>
    </subcellularLocation>
</comment>
<dbReference type="InterPro" id="IPR045861">
    <property type="entry name" value="CorA_cytoplasmic_dom"/>
</dbReference>
<evidence type="ECO:0000256" key="7">
    <source>
        <dbReference type="ARBA" id="ARBA00023136"/>
    </source>
</evidence>
<evidence type="ECO:0000256" key="1">
    <source>
        <dbReference type="ARBA" id="ARBA00004651"/>
    </source>
</evidence>
<keyword evidence="7 8" id="KW-0472">Membrane</keyword>
<protein>
    <submittedName>
        <fullName evidence="9">Mg2 transporter protein CorA family protein</fullName>
    </submittedName>
</protein>
<feature type="transmembrane region" description="Helical" evidence="8">
    <location>
        <begin position="283"/>
        <end position="303"/>
    </location>
</feature>
<dbReference type="SUPFAM" id="SSF144083">
    <property type="entry name" value="Magnesium transport protein CorA, transmembrane region"/>
    <property type="match status" value="1"/>
</dbReference>
<keyword evidence="5 8" id="KW-0812">Transmembrane</keyword>
<accession>D1CBB2</accession>
<dbReference type="GO" id="GO:0005886">
    <property type="term" value="C:plasma membrane"/>
    <property type="evidence" value="ECO:0007669"/>
    <property type="project" value="UniProtKB-SubCell"/>
</dbReference>
<evidence type="ECO:0000256" key="6">
    <source>
        <dbReference type="ARBA" id="ARBA00022989"/>
    </source>
</evidence>
<evidence type="ECO:0000256" key="8">
    <source>
        <dbReference type="SAM" id="Phobius"/>
    </source>
</evidence>
<comment type="similarity">
    <text evidence="2">Belongs to the CorA metal ion transporter (MIT) (TC 1.A.35) family.</text>
</comment>
<dbReference type="Proteomes" id="UP000000323">
    <property type="component" value="Chromosome 1"/>
</dbReference>
<dbReference type="PANTHER" id="PTHR46494">
    <property type="entry name" value="CORA FAMILY METAL ION TRANSPORTER (EUROFUNG)"/>
    <property type="match status" value="1"/>
</dbReference>
<proteinExistence type="inferred from homology"/>
<feature type="transmembrane region" description="Helical" evidence="8">
    <location>
        <begin position="318"/>
        <end position="338"/>
    </location>
</feature>
<keyword evidence="4" id="KW-1003">Cell membrane</keyword>
<evidence type="ECO:0000256" key="2">
    <source>
        <dbReference type="ARBA" id="ARBA00009765"/>
    </source>
</evidence>
<dbReference type="PANTHER" id="PTHR46494:SF1">
    <property type="entry name" value="CORA FAMILY METAL ION TRANSPORTER (EUROFUNG)"/>
    <property type="match status" value="1"/>
</dbReference>
<keyword evidence="6 8" id="KW-1133">Transmembrane helix</keyword>
<gene>
    <name evidence="9" type="ordered locus">Tter_1169</name>
</gene>
<dbReference type="GO" id="GO:0050897">
    <property type="term" value="F:cobalt ion binding"/>
    <property type="evidence" value="ECO:0007669"/>
    <property type="project" value="TreeGrafter"/>
</dbReference>
<dbReference type="CDD" id="cd12822">
    <property type="entry name" value="TmCorA-like"/>
    <property type="match status" value="1"/>
</dbReference>
<evidence type="ECO:0000313" key="10">
    <source>
        <dbReference type="Proteomes" id="UP000000323"/>
    </source>
</evidence>
<dbReference type="GO" id="GO:0000287">
    <property type="term" value="F:magnesium ion binding"/>
    <property type="evidence" value="ECO:0007669"/>
    <property type="project" value="TreeGrafter"/>
</dbReference>
<reference evidence="10" key="1">
    <citation type="journal article" date="2010" name="Stand. Genomic Sci.">
        <title>Complete genome sequence of 'Thermobaculum terrenum' type strain (YNP1).</title>
        <authorList>
            <person name="Kiss H."/>
            <person name="Cleland D."/>
            <person name="Lapidus A."/>
            <person name="Lucas S."/>
            <person name="Glavina Del Rio T."/>
            <person name="Nolan M."/>
            <person name="Tice H."/>
            <person name="Han C."/>
            <person name="Goodwin L."/>
            <person name="Pitluck S."/>
            <person name="Liolios K."/>
            <person name="Ivanova N."/>
            <person name="Mavromatis K."/>
            <person name="Ovchinnikova G."/>
            <person name="Pati A."/>
            <person name="Chen A."/>
            <person name="Palaniappan K."/>
            <person name="Land M."/>
            <person name="Hauser L."/>
            <person name="Chang Y."/>
            <person name="Jeffries C."/>
            <person name="Lu M."/>
            <person name="Brettin T."/>
            <person name="Detter J."/>
            <person name="Goker M."/>
            <person name="Tindall B."/>
            <person name="Beck B."/>
            <person name="McDermott T."/>
            <person name="Woyke T."/>
            <person name="Bristow J."/>
            <person name="Eisen J."/>
            <person name="Markowitz V."/>
            <person name="Hugenholtz P."/>
            <person name="Kyrpides N."/>
            <person name="Klenk H."/>
            <person name="Cheng J."/>
        </authorList>
    </citation>
    <scope>NUCLEOTIDE SEQUENCE [LARGE SCALE GENOMIC DNA]</scope>
    <source>
        <strain evidence="10">ATCC BAA-798 / YNP1</strain>
    </source>
</reference>
<dbReference type="GO" id="GO:0015087">
    <property type="term" value="F:cobalt ion transmembrane transporter activity"/>
    <property type="evidence" value="ECO:0007669"/>
    <property type="project" value="TreeGrafter"/>
</dbReference>
<dbReference type="OrthoDB" id="9803416at2"/>